<dbReference type="GO" id="GO:0005975">
    <property type="term" value="P:carbohydrate metabolic process"/>
    <property type="evidence" value="ECO:0007669"/>
    <property type="project" value="InterPro"/>
</dbReference>
<dbReference type="STRING" id="1461693.ATO10_10380"/>
<name>A0A058ZKM3_9RHOB</name>
<comment type="caution">
    <text evidence="1">The sequence shown here is derived from an EMBL/GenBank/DDBJ whole genome shotgun (WGS) entry which is preliminary data.</text>
</comment>
<evidence type="ECO:0000313" key="2">
    <source>
        <dbReference type="Proteomes" id="UP000024836"/>
    </source>
</evidence>
<dbReference type="InterPro" id="IPR011330">
    <property type="entry name" value="Glyco_hydro/deAcase_b/a-brl"/>
</dbReference>
<dbReference type="SUPFAM" id="SSF88713">
    <property type="entry name" value="Glycoside hydrolase/deacetylase"/>
    <property type="match status" value="1"/>
</dbReference>
<proteinExistence type="predicted"/>
<reference evidence="1 2" key="1">
    <citation type="submission" date="2013-04" db="EMBL/GenBank/DDBJ databases">
        <title>Shimia sp. 22II-S11-Z10 Genome Sequencing.</title>
        <authorList>
            <person name="Lai Q."/>
            <person name="Li G."/>
            <person name="Shao Z."/>
        </authorList>
    </citation>
    <scope>NUCLEOTIDE SEQUENCE [LARGE SCALE GENOMIC DNA]</scope>
    <source>
        <strain evidence="2">22II-S11-Z10</strain>
    </source>
</reference>
<dbReference type="eggNOG" id="COG1540">
    <property type="taxonomic scope" value="Bacteria"/>
</dbReference>
<evidence type="ECO:0000313" key="1">
    <source>
        <dbReference type="EMBL" id="KCV81745.1"/>
    </source>
</evidence>
<dbReference type="AlphaFoldDB" id="A0A058ZKM3"/>
<organism evidence="1 2">
    <name type="scientific">Actibacterium atlanticum</name>
    <dbReference type="NCBI Taxonomy" id="1461693"/>
    <lineage>
        <taxon>Bacteria</taxon>
        <taxon>Pseudomonadati</taxon>
        <taxon>Pseudomonadota</taxon>
        <taxon>Alphaproteobacteria</taxon>
        <taxon>Rhodobacterales</taxon>
        <taxon>Roseobacteraceae</taxon>
        <taxon>Actibacterium</taxon>
    </lineage>
</organism>
<dbReference type="Gene3D" id="3.20.20.370">
    <property type="entry name" value="Glycoside hydrolase/deacetylase"/>
    <property type="match status" value="1"/>
</dbReference>
<dbReference type="CDD" id="cd10787">
    <property type="entry name" value="LamB_YcsF_like"/>
    <property type="match status" value="1"/>
</dbReference>
<dbReference type="EMBL" id="AQQY01000006">
    <property type="protein sequence ID" value="KCV81745.1"/>
    <property type="molecule type" value="Genomic_DNA"/>
</dbReference>
<dbReference type="OrthoDB" id="9773478at2"/>
<dbReference type="PANTHER" id="PTHR30292:SF0">
    <property type="entry name" value="5-OXOPROLINASE SUBUNIT A"/>
    <property type="match status" value="1"/>
</dbReference>
<dbReference type="InterPro" id="IPR005501">
    <property type="entry name" value="LamB/YcsF/PxpA-like"/>
</dbReference>
<dbReference type="PATRIC" id="fig|1461693.3.peg.2101"/>
<keyword evidence="2" id="KW-1185">Reference proteome</keyword>
<dbReference type="NCBIfam" id="NF003814">
    <property type="entry name" value="PRK05406.1-3"/>
    <property type="match status" value="1"/>
</dbReference>
<protein>
    <submittedName>
        <fullName evidence="1">LamB/YcsF family protein</fullName>
    </submittedName>
</protein>
<gene>
    <name evidence="1" type="ORF">ATO10_10380</name>
</gene>
<dbReference type="RefSeq" id="WP_035251215.1">
    <property type="nucleotide sequence ID" value="NZ_AQQY01000006.1"/>
</dbReference>
<accession>A0A058ZKM3</accession>
<dbReference type="NCBIfam" id="NF003816">
    <property type="entry name" value="PRK05406.1-5"/>
    <property type="match status" value="1"/>
</dbReference>
<dbReference type="PANTHER" id="PTHR30292">
    <property type="entry name" value="UNCHARACTERIZED PROTEIN YBGL-RELATED"/>
    <property type="match status" value="1"/>
</dbReference>
<sequence>MQSSVDLNADMGEGIGDDSALLRIVSSANVACGFHAGGPDVMAATMAAAVAQGVAIGAHPGFDDRANFGRSRMALTQDQLRHLITYQLGAAQAMARAAGGQVAHLKLHGALANMAAEDAQIARACYQAALELQPDLTLTVIAATMQQQVATELGANYAAEIFADRAYNPDATLVDRSLPGAVIHDPDEAAERVVQMLRTGAVIAQDGSHIPTRIDTICLHGDGTTALQTAQQIRHHLERADITIRPPAV</sequence>
<dbReference type="Proteomes" id="UP000024836">
    <property type="component" value="Unassembled WGS sequence"/>
</dbReference>
<dbReference type="Pfam" id="PF03746">
    <property type="entry name" value="LamB_YcsF"/>
    <property type="match status" value="1"/>
</dbReference>